<dbReference type="Proteomes" id="UP000653454">
    <property type="component" value="Unassembled WGS sequence"/>
</dbReference>
<dbReference type="EMBL" id="CAJHNJ030000386">
    <property type="protein sequence ID" value="CAG9137676.1"/>
    <property type="molecule type" value="Genomic_DNA"/>
</dbReference>
<reference evidence="2" key="1">
    <citation type="submission" date="2020-11" db="EMBL/GenBank/DDBJ databases">
        <authorList>
            <person name="Whiteford S."/>
        </authorList>
    </citation>
    <scope>NUCLEOTIDE SEQUENCE</scope>
</reference>
<name>A0A8S4GAH8_PLUXY</name>
<proteinExistence type="predicted"/>
<evidence type="ECO:0000313" key="2">
    <source>
        <dbReference type="EMBL" id="CAG9137676.1"/>
    </source>
</evidence>
<protein>
    <submittedName>
        <fullName evidence="2">(diamondback moth) hypothetical protein</fullName>
    </submittedName>
</protein>
<evidence type="ECO:0000256" key="1">
    <source>
        <dbReference type="SAM" id="MobiDB-lite"/>
    </source>
</evidence>
<accession>A0A8S4GAH8</accession>
<dbReference type="AlphaFoldDB" id="A0A8S4GAH8"/>
<sequence>MSSELQQRGWRRMLLPDAAQRDARSWTRPQLDPRINRSGFRPAQALRSQLRRLCAAMSTYLTFSISESTQPSHADYSRLNTTPAHLFGADDPFYGLSFNPVDDRTKPTNSAEGTNQLITYTGEIPDFVDIEAGLDSEQVACASPAAVEGAPSVLNTPQPTPRARR</sequence>
<keyword evidence="3" id="KW-1185">Reference proteome</keyword>
<organism evidence="2 3">
    <name type="scientific">Plutella xylostella</name>
    <name type="common">Diamondback moth</name>
    <name type="synonym">Plutella maculipennis</name>
    <dbReference type="NCBI Taxonomy" id="51655"/>
    <lineage>
        <taxon>Eukaryota</taxon>
        <taxon>Metazoa</taxon>
        <taxon>Ecdysozoa</taxon>
        <taxon>Arthropoda</taxon>
        <taxon>Hexapoda</taxon>
        <taxon>Insecta</taxon>
        <taxon>Pterygota</taxon>
        <taxon>Neoptera</taxon>
        <taxon>Endopterygota</taxon>
        <taxon>Lepidoptera</taxon>
        <taxon>Glossata</taxon>
        <taxon>Ditrysia</taxon>
        <taxon>Yponomeutoidea</taxon>
        <taxon>Plutellidae</taxon>
        <taxon>Plutella</taxon>
    </lineage>
</organism>
<gene>
    <name evidence="2" type="ORF">PLXY2_LOCUS15929</name>
</gene>
<comment type="caution">
    <text evidence="2">The sequence shown here is derived from an EMBL/GenBank/DDBJ whole genome shotgun (WGS) entry which is preliminary data.</text>
</comment>
<feature type="region of interest" description="Disordered" evidence="1">
    <location>
        <begin position="145"/>
        <end position="165"/>
    </location>
</feature>
<evidence type="ECO:0000313" key="3">
    <source>
        <dbReference type="Proteomes" id="UP000653454"/>
    </source>
</evidence>
<feature type="region of interest" description="Disordered" evidence="1">
    <location>
        <begin position="21"/>
        <end position="40"/>
    </location>
</feature>